<dbReference type="PROSITE" id="PS50088">
    <property type="entry name" value="ANK_REPEAT"/>
    <property type="match status" value="1"/>
</dbReference>
<dbReference type="SUPFAM" id="SSF48403">
    <property type="entry name" value="Ankyrin repeat"/>
    <property type="match status" value="1"/>
</dbReference>
<gene>
    <name evidence="4" type="primary">ANKHD1</name>
    <name evidence="4" type="ORF">AK812_SmicGene13987</name>
</gene>
<sequence>MGEIDPHEVLKEKGLLVEFREPMGKAAFVSHQWVGNQHPDPEFKQMRVLQEALKRMTSDLSHISLDLNSEAMVPGAKPLDTRELRENAIFVWYDYFSCPQLDHQTRRALTKGLAHELNSELSKAIDSIPAYIARRELSEESSWILIRGATEIELVASGVGAGGGGAPPGEGDFTVPGDRDKLAPILQHGLRRKLFSYLKKQDLVSYRVLLNLQSTHMKGFDVERIEDLIPGFEPDSSDLDSASMAASRFLHENGFQSVGELDRQGWSPLHYAALGGHPEVIQGLLQKRADVNIQTKTGVFGEEERPMAARNAALGVSPCRFRIFKHHDAARLLVAARARVDGGILPALNLAGSANNPEGVRILCEAGCDARTTKDILGFSALEAACAQGSIEAVEEILRQAGYNMGSRVMNRSLYTAASFRGGKAELIFRLIELNSDVNTRYGPGVLTAHGAYLGWKTFQHRFGTVTNTTKQCYHAYKATPLMAAMMSAQYEGAAALVAAGAKLDLRNSRKFTAADFAEGHILPRFLAEALDGDVTACREIATAAIESSYFEI</sequence>
<dbReference type="OMA" id="FRKEWEV"/>
<evidence type="ECO:0000313" key="5">
    <source>
        <dbReference type="Proteomes" id="UP000186817"/>
    </source>
</evidence>
<dbReference type="PROSITE" id="PS50297">
    <property type="entry name" value="ANK_REP_REGION"/>
    <property type="match status" value="1"/>
</dbReference>
<name>A0A1Q9E6Q9_SYMMI</name>
<dbReference type="SMART" id="SM00248">
    <property type="entry name" value="ANK"/>
    <property type="match status" value="4"/>
</dbReference>
<protein>
    <submittedName>
        <fullName evidence="4">Ankyrin repeat and KH domain-containing protein 1</fullName>
    </submittedName>
</protein>
<evidence type="ECO:0000256" key="1">
    <source>
        <dbReference type="ARBA" id="ARBA00022737"/>
    </source>
</evidence>
<dbReference type="InterPro" id="IPR036770">
    <property type="entry name" value="Ankyrin_rpt-contain_sf"/>
</dbReference>
<organism evidence="4 5">
    <name type="scientific">Symbiodinium microadriaticum</name>
    <name type="common">Dinoflagellate</name>
    <name type="synonym">Zooxanthella microadriatica</name>
    <dbReference type="NCBI Taxonomy" id="2951"/>
    <lineage>
        <taxon>Eukaryota</taxon>
        <taxon>Sar</taxon>
        <taxon>Alveolata</taxon>
        <taxon>Dinophyceae</taxon>
        <taxon>Suessiales</taxon>
        <taxon>Symbiodiniaceae</taxon>
        <taxon>Symbiodinium</taxon>
    </lineage>
</organism>
<reference evidence="4 5" key="1">
    <citation type="submission" date="2016-02" db="EMBL/GenBank/DDBJ databases">
        <title>Genome analysis of coral dinoflagellate symbionts highlights evolutionary adaptations to a symbiotic lifestyle.</title>
        <authorList>
            <person name="Aranda M."/>
            <person name="Li Y."/>
            <person name="Liew Y.J."/>
            <person name="Baumgarten S."/>
            <person name="Simakov O."/>
            <person name="Wilson M."/>
            <person name="Piel J."/>
            <person name="Ashoor H."/>
            <person name="Bougouffa S."/>
            <person name="Bajic V.B."/>
            <person name="Ryu T."/>
            <person name="Ravasi T."/>
            <person name="Bayer T."/>
            <person name="Micklem G."/>
            <person name="Kim H."/>
            <person name="Bhak J."/>
            <person name="Lajeunesse T.C."/>
            <person name="Voolstra C.R."/>
        </authorList>
    </citation>
    <scope>NUCLEOTIDE SEQUENCE [LARGE SCALE GENOMIC DNA]</scope>
    <source>
        <strain evidence="4 5">CCMP2467</strain>
    </source>
</reference>
<dbReference type="EMBL" id="LSRX01000246">
    <property type="protein sequence ID" value="OLQ03103.1"/>
    <property type="molecule type" value="Genomic_DNA"/>
</dbReference>
<dbReference type="Gene3D" id="1.25.40.20">
    <property type="entry name" value="Ankyrin repeat-containing domain"/>
    <property type="match status" value="2"/>
</dbReference>
<dbReference type="PANTHER" id="PTHR24198:SF165">
    <property type="entry name" value="ANKYRIN REPEAT-CONTAINING PROTEIN-RELATED"/>
    <property type="match status" value="1"/>
</dbReference>
<dbReference type="InterPro" id="IPR002110">
    <property type="entry name" value="Ankyrin_rpt"/>
</dbReference>
<dbReference type="PANTHER" id="PTHR24198">
    <property type="entry name" value="ANKYRIN REPEAT AND PROTEIN KINASE DOMAIN-CONTAINING PROTEIN"/>
    <property type="match status" value="1"/>
</dbReference>
<feature type="repeat" description="ANK" evidence="3">
    <location>
        <begin position="264"/>
        <end position="296"/>
    </location>
</feature>
<dbReference type="OrthoDB" id="420360at2759"/>
<keyword evidence="2 3" id="KW-0040">ANK repeat</keyword>
<proteinExistence type="predicted"/>
<evidence type="ECO:0000256" key="3">
    <source>
        <dbReference type="PROSITE-ProRule" id="PRU00023"/>
    </source>
</evidence>
<dbReference type="Pfam" id="PF00023">
    <property type="entry name" value="Ank"/>
    <property type="match status" value="1"/>
</dbReference>
<evidence type="ECO:0000313" key="4">
    <source>
        <dbReference type="EMBL" id="OLQ03103.1"/>
    </source>
</evidence>
<keyword evidence="5" id="KW-1185">Reference proteome</keyword>
<dbReference type="Proteomes" id="UP000186817">
    <property type="component" value="Unassembled WGS sequence"/>
</dbReference>
<evidence type="ECO:0000256" key="2">
    <source>
        <dbReference type="ARBA" id="ARBA00023043"/>
    </source>
</evidence>
<keyword evidence="1" id="KW-0677">Repeat</keyword>
<comment type="caution">
    <text evidence="4">The sequence shown here is derived from an EMBL/GenBank/DDBJ whole genome shotgun (WGS) entry which is preliminary data.</text>
</comment>
<accession>A0A1Q9E6Q9</accession>
<dbReference type="AlphaFoldDB" id="A0A1Q9E6Q9"/>